<gene>
    <name evidence="8" type="ORF">Cch02nite_18760</name>
</gene>
<comment type="caution">
    <text evidence="8">The sequence shown here is derived from an EMBL/GenBank/DDBJ whole genome shotgun (WGS) entry which is preliminary data.</text>
</comment>
<feature type="transmembrane region" description="Helical" evidence="6">
    <location>
        <begin position="366"/>
        <end position="386"/>
    </location>
</feature>
<organism evidence="8 9">
    <name type="scientific">Catellatospora chokoriensis</name>
    <dbReference type="NCBI Taxonomy" id="310353"/>
    <lineage>
        <taxon>Bacteria</taxon>
        <taxon>Bacillati</taxon>
        <taxon>Actinomycetota</taxon>
        <taxon>Actinomycetes</taxon>
        <taxon>Micromonosporales</taxon>
        <taxon>Micromonosporaceae</taxon>
        <taxon>Catellatospora</taxon>
    </lineage>
</organism>
<keyword evidence="3 6" id="KW-0812">Transmembrane</keyword>
<dbReference type="AlphaFoldDB" id="A0A8J3JX37"/>
<dbReference type="InterPro" id="IPR036259">
    <property type="entry name" value="MFS_trans_sf"/>
</dbReference>
<protein>
    <submittedName>
        <fullName evidence="8">MFS transporter</fullName>
    </submittedName>
</protein>
<evidence type="ECO:0000259" key="7">
    <source>
        <dbReference type="PROSITE" id="PS50850"/>
    </source>
</evidence>
<evidence type="ECO:0000256" key="3">
    <source>
        <dbReference type="ARBA" id="ARBA00022692"/>
    </source>
</evidence>
<evidence type="ECO:0000313" key="8">
    <source>
        <dbReference type="EMBL" id="GIF88432.1"/>
    </source>
</evidence>
<keyword evidence="5 6" id="KW-0472">Membrane</keyword>
<dbReference type="GO" id="GO:0005886">
    <property type="term" value="C:plasma membrane"/>
    <property type="evidence" value="ECO:0007669"/>
    <property type="project" value="UniProtKB-SubCell"/>
</dbReference>
<dbReference type="PROSITE" id="PS50850">
    <property type="entry name" value="MFS"/>
    <property type="match status" value="1"/>
</dbReference>
<comment type="subcellular location">
    <subcellularLocation>
        <location evidence="1">Cell membrane</location>
        <topology evidence="1">Multi-pass membrane protein</topology>
    </subcellularLocation>
</comment>
<feature type="transmembrane region" description="Helical" evidence="6">
    <location>
        <begin position="47"/>
        <end position="66"/>
    </location>
</feature>
<dbReference type="InterPro" id="IPR020846">
    <property type="entry name" value="MFS_dom"/>
</dbReference>
<keyword evidence="9" id="KW-1185">Reference proteome</keyword>
<feature type="domain" description="Major facilitator superfamily (MFS) profile" evidence="7">
    <location>
        <begin position="1"/>
        <end position="190"/>
    </location>
</feature>
<feature type="transmembrane region" description="Helical" evidence="6">
    <location>
        <begin position="12"/>
        <end position="35"/>
    </location>
</feature>
<feature type="transmembrane region" description="Helical" evidence="6">
    <location>
        <begin position="338"/>
        <end position="360"/>
    </location>
</feature>
<feature type="transmembrane region" description="Helical" evidence="6">
    <location>
        <begin position="251"/>
        <end position="272"/>
    </location>
</feature>
<feature type="transmembrane region" description="Helical" evidence="6">
    <location>
        <begin position="98"/>
        <end position="123"/>
    </location>
</feature>
<feature type="transmembrane region" description="Helical" evidence="6">
    <location>
        <begin position="166"/>
        <end position="186"/>
    </location>
</feature>
<sequence>MRAVLRRPDFRLLFAGLFFSMTAESMLVLALAIWAKDLTGSDGMAGAAILCVVLPVMFAPLLGVVVDRFRRRPFLIASLVGSAVMLTPLLAVDGRADLWIIFAVAVGYGVSYILVSGSLNGLIKEVIPPELLAEANGALQTVRQGLRLVGPLLGAALYAATKGWGLAALGMAGFLIAAGVITMLRVQEQKPERTEQRWVAEVGAGVRHLTGSVPLRRALIGNVISILVFGFSETVFFAFVDQGLHRPPAFIGVLISVQGVGGLLGGLTSAWLIRRVGELSANAIGIALFLPLLLTSLTPNLWLAFATCLISGFGLPYLLVGLMTLMQRATPAALMGRVSAAMDALISAPQTLAIGFGAVLIELVDFRLLLVAMSVVMAVSALYLWVARGLTPPSALPEPAQHELVGDGGPVREREGVV</sequence>
<dbReference type="Gene3D" id="1.20.1250.20">
    <property type="entry name" value="MFS general substrate transporter like domains"/>
    <property type="match status" value="1"/>
</dbReference>
<proteinExistence type="predicted"/>
<evidence type="ECO:0000256" key="4">
    <source>
        <dbReference type="ARBA" id="ARBA00022989"/>
    </source>
</evidence>
<dbReference type="SUPFAM" id="SSF103473">
    <property type="entry name" value="MFS general substrate transporter"/>
    <property type="match status" value="1"/>
</dbReference>
<feature type="transmembrane region" description="Helical" evidence="6">
    <location>
        <begin position="303"/>
        <end position="326"/>
    </location>
</feature>
<feature type="transmembrane region" description="Helical" evidence="6">
    <location>
        <begin position="144"/>
        <end position="160"/>
    </location>
</feature>
<dbReference type="PANTHER" id="PTHR23513:SF6">
    <property type="entry name" value="MAJOR FACILITATOR SUPERFAMILY ASSOCIATED DOMAIN-CONTAINING PROTEIN"/>
    <property type="match status" value="1"/>
</dbReference>
<evidence type="ECO:0000313" key="9">
    <source>
        <dbReference type="Proteomes" id="UP000619293"/>
    </source>
</evidence>
<evidence type="ECO:0000256" key="2">
    <source>
        <dbReference type="ARBA" id="ARBA00022475"/>
    </source>
</evidence>
<feature type="transmembrane region" description="Helical" evidence="6">
    <location>
        <begin position="279"/>
        <end position="297"/>
    </location>
</feature>
<dbReference type="Pfam" id="PF07690">
    <property type="entry name" value="MFS_1"/>
    <property type="match status" value="1"/>
</dbReference>
<evidence type="ECO:0000256" key="6">
    <source>
        <dbReference type="SAM" id="Phobius"/>
    </source>
</evidence>
<evidence type="ECO:0000256" key="1">
    <source>
        <dbReference type="ARBA" id="ARBA00004651"/>
    </source>
</evidence>
<name>A0A8J3JX37_9ACTN</name>
<dbReference type="InterPro" id="IPR011701">
    <property type="entry name" value="MFS"/>
</dbReference>
<dbReference type="Proteomes" id="UP000619293">
    <property type="component" value="Unassembled WGS sequence"/>
</dbReference>
<dbReference type="EMBL" id="BONG01000008">
    <property type="protein sequence ID" value="GIF88432.1"/>
    <property type="molecule type" value="Genomic_DNA"/>
</dbReference>
<keyword evidence="2" id="KW-1003">Cell membrane</keyword>
<feature type="transmembrane region" description="Helical" evidence="6">
    <location>
        <begin position="73"/>
        <end position="92"/>
    </location>
</feature>
<dbReference type="RefSeq" id="WP_191843184.1">
    <property type="nucleotide sequence ID" value="NZ_BAAALB010000002.1"/>
</dbReference>
<reference evidence="8 9" key="1">
    <citation type="submission" date="2021-01" db="EMBL/GenBank/DDBJ databases">
        <title>Whole genome shotgun sequence of Catellatospora chokoriensis NBRC 107358.</title>
        <authorList>
            <person name="Komaki H."/>
            <person name="Tamura T."/>
        </authorList>
    </citation>
    <scope>NUCLEOTIDE SEQUENCE [LARGE SCALE GENOMIC DNA]</scope>
    <source>
        <strain evidence="8 9">NBRC 107358</strain>
    </source>
</reference>
<dbReference type="CDD" id="cd06173">
    <property type="entry name" value="MFS_MefA_like"/>
    <property type="match status" value="1"/>
</dbReference>
<evidence type="ECO:0000256" key="5">
    <source>
        <dbReference type="ARBA" id="ARBA00023136"/>
    </source>
</evidence>
<feature type="transmembrane region" description="Helical" evidence="6">
    <location>
        <begin position="219"/>
        <end position="239"/>
    </location>
</feature>
<dbReference type="PANTHER" id="PTHR23513">
    <property type="entry name" value="INTEGRAL MEMBRANE EFFLUX PROTEIN-RELATED"/>
    <property type="match status" value="1"/>
</dbReference>
<accession>A0A8J3JX37</accession>
<keyword evidence="4 6" id="KW-1133">Transmembrane helix</keyword>
<dbReference type="GO" id="GO:0022857">
    <property type="term" value="F:transmembrane transporter activity"/>
    <property type="evidence" value="ECO:0007669"/>
    <property type="project" value="InterPro"/>
</dbReference>